<dbReference type="Gene3D" id="1.25.10.10">
    <property type="entry name" value="Leucine-rich Repeat Variant"/>
    <property type="match status" value="1"/>
</dbReference>
<proteinExistence type="predicted"/>
<sequence length="96" mass="11107">KLNSTTMLIALKEPLLNSLKNESNESILRPLCETIGLVAARLYQFPLGGWLELLQYVCDCFSGSTKLNHMKALIMLAELPEEVVENREFWLVWRRR</sequence>
<comment type="caution">
    <text evidence="1">The sequence shown here is derived from an EMBL/GenBank/DDBJ whole genome shotgun (WGS) entry which is preliminary data.</text>
</comment>
<dbReference type="InterPro" id="IPR011989">
    <property type="entry name" value="ARM-like"/>
</dbReference>
<evidence type="ECO:0000313" key="1">
    <source>
        <dbReference type="EMBL" id="MCI28054.1"/>
    </source>
</evidence>
<evidence type="ECO:0000313" key="2">
    <source>
        <dbReference type="Proteomes" id="UP000265520"/>
    </source>
</evidence>
<dbReference type="SUPFAM" id="SSF48371">
    <property type="entry name" value="ARM repeat"/>
    <property type="match status" value="1"/>
</dbReference>
<name>A0A392QW43_9FABA</name>
<protein>
    <submittedName>
        <fullName evidence="1">Importin-like protein</fullName>
    </submittedName>
</protein>
<dbReference type="InterPro" id="IPR016024">
    <property type="entry name" value="ARM-type_fold"/>
</dbReference>
<organism evidence="1 2">
    <name type="scientific">Trifolium medium</name>
    <dbReference type="NCBI Taxonomy" id="97028"/>
    <lineage>
        <taxon>Eukaryota</taxon>
        <taxon>Viridiplantae</taxon>
        <taxon>Streptophyta</taxon>
        <taxon>Embryophyta</taxon>
        <taxon>Tracheophyta</taxon>
        <taxon>Spermatophyta</taxon>
        <taxon>Magnoliopsida</taxon>
        <taxon>eudicotyledons</taxon>
        <taxon>Gunneridae</taxon>
        <taxon>Pentapetalae</taxon>
        <taxon>rosids</taxon>
        <taxon>fabids</taxon>
        <taxon>Fabales</taxon>
        <taxon>Fabaceae</taxon>
        <taxon>Papilionoideae</taxon>
        <taxon>50 kb inversion clade</taxon>
        <taxon>NPAAA clade</taxon>
        <taxon>Hologalegina</taxon>
        <taxon>IRL clade</taxon>
        <taxon>Trifolieae</taxon>
        <taxon>Trifolium</taxon>
    </lineage>
</organism>
<accession>A0A392QW43</accession>
<reference evidence="1 2" key="1">
    <citation type="journal article" date="2018" name="Front. Plant Sci.">
        <title>Red Clover (Trifolium pratense) and Zigzag Clover (T. medium) - A Picture of Genomic Similarities and Differences.</title>
        <authorList>
            <person name="Dluhosova J."/>
            <person name="Istvanek J."/>
            <person name="Nedelnik J."/>
            <person name="Repkova J."/>
        </authorList>
    </citation>
    <scope>NUCLEOTIDE SEQUENCE [LARGE SCALE GENOMIC DNA]</scope>
    <source>
        <strain evidence="2">cv. 10/8</strain>
        <tissue evidence="1">Leaf</tissue>
    </source>
</reference>
<feature type="non-terminal residue" evidence="1">
    <location>
        <position position="1"/>
    </location>
</feature>
<dbReference type="Proteomes" id="UP000265520">
    <property type="component" value="Unassembled WGS sequence"/>
</dbReference>
<keyword evidence="2" id="KW-1185">Reference proteome</keyword>
<dbReference type="AlphaFoldDB" id="A0A392QW43"/>
<dbReference type="EMBL" id="LXQA010163279">
    <property type="protein sequence ID" value="MCI28054.1"/>
    <property type="molecule type" value="Genomic_DNA"/>
</dbReference>